<accession>A0ABT4PZU7</accession>
<comment type="caution">
    <text evidence="1">The sequence shown here is derived from an EMBL/GenBank/DDBJ whole genome shotgun (WGS) entry which is preliminary data.</text>
</comment>
<sequence length="154" mass="16780">MSDGNDEGAEGKAFTPNPVFSRVLAAVGDGGAVALTGFVVESARQNFLRLLFGLDEKQASVEVSRDDVVEIAELSTFDLGASVVWVRRGALIHHGVTVPVEDFLARWRAGQQVTTRRSGLTMRTRSQARDTCTCEYYCDGTQCVPCTCNCVRMQ</sequence>
<name>A0ABT4PZU7_9MYCO</name>
<evidence type="ECO:0000313" key="2">
    <source>
        <dbReference type="Proteomes" id="UP001142153"/>
    </source>
</evidence>
<dbReference type="EMBL" id="JAPZPY010000015">
    <property type="protein sequence ID" value="MCZ8382105.1"/>
    <property type="molecule type" value="Genomic_DNA"/>
</dbReference>
<proteinExistence type="predicted"/>
<reference evidence="1" key="1">
    <citation type="submission" date="2022-12" db="EMBL/GenBank/DDBJ databases">
        <authorList>
            <person name="Deng Y."/>
            <person name="Zhang Y.-Q."/>
        </authorList>
    </citation>
    <scope>NUCLEOTIDE SEQUENCE</scope>
    <source>
        <strain evidence="1">CPCC 205372</strain>
    </source>
</reference>
<dbReference type="RefSeq" id="WP_269896588.1">
    <property type="nucleotide sequence ID" value="NZ_JAPZPY010000015.1"/>
</dbReference>
<evidence type="ECO:0000313" key="1">
    <source>
        <dbReference type="EMBL" id="MCZ8382105.1"/>
    </source>
</evidence>
<keyword evidence="2" id="KW-1185">Reference proteome</keyword>
<protein>
    <submittedName>
        <fullName evidence="1">Uncharacterized protein</fullName>
    </submittedName>
</protein>
<gene>
    <name evidence="1" type="ORF">O6P37_24870</name>
</gene>
<dbReference type="Proteomes" id="UP001142153">
    <property type="component" value="Unassembled WGS sequence"/>
</dbReference>
<organism evidence="1 2">
    <name type="scientific">Mycobacterium hippophais</name>
    <dbReference type="NCBI Taxonomy" id="3016340"/>
    <lineage>
        <taxon>Bacteria</taxon>
        <taxon>Bacillati</taxon>
        <taxon>Actinomycetota</taxon>
        <taxon>Actinomycetes</taxon>
        <taxon>Mycobacteriales</taxon>
        <taxon>Mycobacteriaceae</taxon>
        <taxon>Mycobacterium</taxon>
    </lineage>
</organism>